<keyword evidence="6 9" id="KW-0067">ATP-binding</keyword>
<dbReference type="PROSITE" id="PS00674">
    <property type="entry name" value="AAA"/>
    <property type="match status" value="1"/>
</dbReference>
<dbReference type="Pfam" id="PF00004">
    <property type="entry name" value="AAA"/>
    <property type="match status" value="1"/>
</dbReference>
<dbReference type="GO" id="GO:0016887">
    <property type="term" value="F:ATP hydrolysis activity"/>
    <property type="evidence" value="ECO:0007669"/>
    <property type="project" value="InterPro"/>
</dbReference>
<dbReference type="GO" id="GO:0000502">
    <property type="term" value="C:proteasome complex"/>
    <property type="evidence" value="ECO:0007669"/>
    <property type="project" value="UniProtKB-KW"/>
</dbReference>
<dbReference type="InterPro" id="IPR032501">
    <property type="entry name" value="Prot_ATP_ID_OB_2nd"/>
</dbReference>
<dbReference type="InterPro" id="IPR003593">
    <property type="entry name" value="AAA+_ATPase"/>
</dbReference>
<evidence type="ECO:0000256" key="7">
    <source>
        <dbReference type="ARBA" id="ARBA00022942"/>
    </source>
</evidence>
<keyword evidence="13" id="KW-1185">Reference proteome</keyword>
<dbReference type="PANTHER" id="PTHR23073">
    <property type="entry name" value="26S PROTEASOME REGULATORY SUBUNIT"/>
    <property type="match status" value="1"/>
</dbReference>
<evidence type="ECO:0000256" key="6">
    <source>
        <dbReference type="ARBA" id="ARBA00022840"/>
    </source>
</evidence>
<evidence type="ECO:0000256" key="1">
    <source>
        <dbReference type="ARBA" id="ARBA00004123"/>
    </source>
</evidence>
<dbReference type="InterPro" id="IPR003960">
    <property type="entry name" value="ATPase_AAA_CS"/>
</dbReference>
<dbReference type="InterPro" id="IPR027417">
    <property type="entry name" value="P-loop_NTPase"/>
</dbReference>
<comment type="subcellular location">
    <subcellularLocation>
        <location evidence="2">Cytoplasm</location>
    </subcellularLocation>
    <subcellularLocation>
        <location evidence="1">Nucleus</location>
    </subcellularLocation>
</comment>
<evidence type="ECO:0000256" key="4">
    <source>
        <dbReference type="ARBA" id="ARBA00022490"/>
    </source>
</evidence>
<organism evidence="12 13">
    <name type="scientific">Acrasis kona</name>
    <dbReference type="NCBI Taxonomy" id="1008807"/>
    <lineage>
        <taxon>Eukaryota</taxon>
        <taxon>Discoba</taxon>
        <taxon>Heterolobosea</taxon>
        <taxon>Tetramitia</taxon>
        <taxon>Eutetramitia</taxon>
        <taxon>Acrasidae</taxon>
        <taxon>Acrasis</taxon>
    </lineage>
</organism>
<dbReference type="GO" id="GO:0005634">
    <property type="term" value="C:nucleus"/>
    <property type="evidence" value="ECO:0007669"/>
    <property type="project" value="UniProtKB-SubCell"/>
</dbReference>
<dbReference type="FunFam" id="3.40.50.300:FF:000039">
    <property type="entry name" value="26S proteasome regulatory subunit 4"/>
    <property type="match status" value="1"/>
</dbReference>
<name>A0AAW2YIN0_9EUKA</name>
<comment type="similarity">
    <text evidence="3 9">Belongs to the AAA ATPase family.</text>
</comment>
<dbReference type="InterPro" id="IPR003959">
    <property type="entry name" value="ATPase_AAA_core"/>
</dbReference>
<dbReference type="InterPro" id="IPR012340">
    <property type="entry name" value="NA-bd_OB-fold"/>
</dbReference>
<feature type="region of interest" description="Disordered" evidence="10">
    <location>
        <begin position="1"/>
        <end position="58"/>
    </location>
</feature>
<keyword evidence="4" id="KW-0963">Cytoplasm</keyword>
<dbReference type="Proteomes" id="UP001431209">
    <property type="component" value="Unassembled WGS sequence"/>
</dbReference>
<reference evidence="12 13" key="1">
    <citation type="submission" date="2024-03" db="EMBL/GenBank/DDBJ databases">
        <title>The Acrasis kona genome and developmental transcriptomes reveal deep origins of eukaryotic multicellular pathways.</title>
        <authorList>
            <person name="Sheikh S."/>
            <person name="Fu C.-J."/>
            <person name="Brown M.W."/>
            <person name="Baldauf S.L."/>
        </authorList>
    </citation>
    <scope>NUCLEOTIDE SEQUENCE [LARGE SCALE GENOMIC DNA]</scope>
    <source>
        <strain evidence="12 13">ATCC MYA-3509</strain>
    </source>
</reference>
<dbReference type="InterPro" id="IPR050221">
    <property type="entry name" value="26S_Proteasome_ATPase"/>
</dbReference>
<feature type="compositionally biased region" description="Basic and acidic residues" evidence="10">
    <location>
        <begin position="22"/>
        <end position="37"/>
    </location>
</feature>
<accession>A0AAW2YIN0</accession>
<feature type="domain" description="AAA+ ATPase" evidence="11">
    <location>
        <begin position="228"/>
        <end position="367"/>
    </location>
</feature>
<keyword evidence="7 12" id="KW-0647">Proteasome</keyword>
<dbReference type="Pfam" id="PF16450">
    <property type="entry name" value="Prot_ATP_ID_OB_C"/>
    <property type="match status" value="1"/>
</dbReference>
<evidence type="ECO:0000256" key="8">
    <source>
        <dbReference type="ARBA" id="ARBA00023242"/>
    </source>
</evidence>
<dbReference type="FunFam" id="2.40.50.140:FF:000067">
    <property type="entry name" value="26S protease regulatory subunit 4"/>
    <property type="match status" value="1"/>
</dbReference>
<evidence type="ECO:0000313" key="12">
    <source>
        <dbReference type="EMBL" id="KAL0476843.1"/>
    </source>
</evidence>
<dbReference type="GO" id="GO:0005524">
    <property type="term" value="F:ATP binding"/>
    <property type="evidence" value="ECO:0007669"/>
    <property type="project" value="UniProtKB-KW"/>
</dbReference>
<keyword evidence="5 9" id="KW-0547">Nucleotide-binding</keyword>
<dbReference type="GO" id="GO:0005737">
    <property type="term" value="C:cytoplasm"/>
    <property type="evidence" value="ECO:0007669"/>
    <property type="project" value="UniProtKB-SubCell"/>
</dbReference>
<dbReference type="Gene3D" id="1.10.8.60">
    <property type="match status" value="1"/>
</dbReference>
<evidence type="ECO:0000256" key="3">
    <source>
        <dbReference type="ARBA" id="ARBA00006914"/>
    </source>
</evidence>
<evidence type="ECO:0000256" key="9">
    <source>
        <dbReference type="RuleBase" id="RU003651"/>
    </source>
</evidence>
<dbReference type="Gene3D" id="2.40.50.140">
    <property type="entry name" value="Nucleic acid-binding proteins"/>
    <property type="match status" value="1"/>
</dbReference>
<dbReference type="FunFam" id="1.10.8.60:FF:000007">
    <property type="entry name" value="26S proteasome regulatory subunit 4"/>
    <property type="match status" value="1"/>
</dbReference>
<dbReference type="Pfam" id="PF17862">
    <property type="entry name" value="AAA_lid_3"/>
    <property type="match status" value="1"/>
</dbReference>
<dbReference type="Gene3D" id="3.40.50.300">
    <property type="entry name" value="P-loop containing nucleotide triphosphate hydrolases"/>
    <property type="match status" value="1"/>
</dbReference>
<dbReference type="InterPro" id="IPR041569">
    <property type="entry name" value="AAA_lid_3"/>
</dbReference>
<dbReference type="AlphaFoldDB" id="A0AAW2YIN0"/>
<evidence type="ECO:0000259" key="11">
    <source>
        <dbReference type="SMART" id="SM00382"/>
    </source>
</evidence>
<gene>
    <name evidence="12" type="ORF">AKO1_005675</name>
</gene>
<evidence type="ECO:0000313" key="13">
    <source>
        <dbReference type="Proteomes" id="UP001431209"/>
    </source>
</evidence>
<feature type="compositionally biased region" description="Gly residues" evidence="10">
    <location>
        <begin position="1"/>
        <end position="15"/>
    </location>
</feature>
<evidence type="ECO:0000256" key="2">
    <source>
        <dbReference type="ARBA" id="ARBA00004496"/>
    </source>
</evidence>
<evidence type="ECO:0000256" key="10">
    <source>
        <dbReference type="SAM" id="MobiDB-lite"/>
    </source>
</evidence>
<dbReference type="EMBL" id="JAOPGA020000108">
    <property type="protein sequence ID" value="KAL0476843.1"/>
    <property type="molecule type" value="Genomic_DNA"/>
</dbReference>
<comment type="caution">
    <text evidence="12">The sequence shown here is derived from an EMBL/GenBank/DDBJ whole genome shotgun (WGS) entry which is preliminary data.</text>
</comment>
<keyword evidence="8" id="KW-0539">Nucleus</keyword>
<protein>
    <submittedName>
        <fullName evidence="12">26S proteasome subunit Rpt2</fullName>
    </submittedName>
</protein>
<dbReference type="SMART" id="SM00382">
    <property type="entry name" value="AAA"/>
    <property type="match status" value="1"/>
</dbReference>
<proteinExistence type="inferred from homology"/>
<sequence>MGNAQGGQGMEGLGGPPQNPNQKKEDDKKKKEKKKFEPPPPSRVGRKKRRKGPQIAAKLPEVTPIAKCKLRLMKLDRIKDYLLMEQEFITNQEQLNPKEASAEQERNMVDDLRGTPMGVGTLEEIIDDNHAIVSSSVGPEYYVSILSIVDKDQLEPGCSILMHNKMLSIVGILQDEVDPMVSVMKVDKAPLESYASIGGLETQIQEIKEAVEYPLTHPELYEDIGIKPPKGVILYGEPGTGKTLLAKAVAHHTSATFLRVVGSELIQKYLGDGPKLVRELFRVAEEMAPSIVFIDEIDAVGTKRYDASSGGEREIQRTMLELLNQLDGFDSRGDVKVIMATNRIESLDPALIRPGRIDRKIKFPLPDSKTKRMIFDIHTRRMNLATDVNLEEFIMTKDDLSGADIKAVCTEAGLLALRERRMQVTQADFKKAKEKVLYKKTQNVPEGLYL</sequence>
<evidence type="ECO:0000256" key="5">
    <source>
        <dbReference type="ARBA" id="ARBA00022741"/>
    </source>
</evidence>
<dbReference type="SUPFAM" id="SSF52540">
    <property type="entry name" value="P-loop containing nucleoside triphosphate hydrolases"/>
    <property type="match status" value="1"/>
</dbReference>